<dbReference type="KEGG" id="hgr:DW355_07490"/>
<feature type="signal peptide" evidence="1">
    <location>
        <begin position="1"/>
        <end position="39"/>
    </location>
</feature>
<evidence type="ECO:0000259" key="2">
    <source>
        <dbReference type="PROSITE" id="PS51725"/>
    </source>
</evidence>
<name>A0A4P6UMA2_9BURK</name>
<dbReference type="Pfam" id="PF03992">
    <property type="entry name" value="ABM"/>
    <property type="match status" value="1"/>
</dbReference>
<dbReference type="OrthoDB" id="9812192at2"/>
<dbReference type="AlphaFoldDB" id="A0A4P6UMA2"/>
<organism evidence="3 4">
    <name type="scientific">Hylemonella gracilis</name>
    <dbReference type="NCBI Taxonomy" id="80880"/>
    <lineage>
        <taxon>Bacteria</taxon>
        <taxon>Pseudomonadati</taxon>
        <taxon>Pseudomonadota</taxon>
        <taxon>Betaproteobacteria</taxon>
        <taxon>Burkholderiales</taxon>
        <taxon>Comamonadaceae</taxon>
        <taxon>Hylemonella</taxon>
    </lineage>
</organism>
<dbReference type="Proteomes" id="UP000292939">
    <property type="component" value="Chromosome"/>
</dbReference>
<feature type="domain" description="ABM" evidence="2">
    <location>
        <begin position="54"/>
        <end position="143"/>
    </location>
</feature>
<feature type="chain" id="PRO_5020914240" description="ABM domain-containing protein" evidence="1">
    <location>
        <begin position="40"/>
        <end position="167"/>
    </location>
</feature>
<dbReference type="SUPFAM" id="SSF54909">
    <property type="entry name" value="Dimeric alpha+beta barrel"/>
    <property type="match status" value="1"/>
</dbReference>
<dbReference type="InterPro" id="IPR011008">
    <property type="entry name" value="Dimeric_a/b-barrel"/>
</dbReference>
<evidence type="ECO:0000313" key="4">
    <source>
        <dbReference type="Proteomes" id="UP000292939"/>
    </source>
</evidence>
<accession>A0A4P6UMA2</accession>
<reference evidence="3 4" key="1">
    <citation type="submission" date="2018-07" db="EMBL/GenBank/DDBJ databases">
        <title>Exploring interactions and the metabolic potential of the ultra-small soil bacteria Hylemonella gracilis.</title>
        <authorList>
            <person name="Tyc O."/>
            <person name="Kulkarni P."/>
            <person name="Gawehns F."/>
            <person name="Hundscheid M."/>
            <person name="Zweers H."/>
            <person name="Garbeva P."/>
        </authorList>
    </citation>
    <scope>NUCLEOTIDE SEQUENCE [LARGE SCALE GENOMIC DNA]</scope>
    <source>
        <strain evidence="3 4">NS1</strain>
    </source>
</reference>
<evidence type="ECO:0000256" key="1">
    <source>
        <dbReference type="SAM" id="SignalP"/>
    </source>
</evidence>
<sequence>MVKHAHTQTFLEKPMSLKQMILAATLSAGSLLGAGQAFAADAPPDIKESPNGEIAVVATLEVKSGSEADFEKISRMSIMCSRLEPGNVSFTIHKALDTSKPTYVMYEVWRTKAALQSHFFQPYTQALFGAFKQHLSAPPAMSFIAELTPAPRSKPAQTDPKVLAECR</sequence>
<gene>
    <name evidence="3" type="ORF">DW355_07490</name>
</gene>
<dbReference type="InterPro" id="IPR007138">
    <property type="entry name" value="ABM_dom"/>
</dbReference>
<dbReference type="Gene3D" id="3.30.70.100">
    <property type="match status" value="1"/>
</dbReference>
<protein>
    <recommendedName>
        <fullName evidence="2">ABM domain-containing protein</fullName>
    </recommendedName>
</protein>
<proteinExistence type="predicted"/>
<keyword evidence="1" id="KW-0732">Signal</keyword>
<dbReference type="PROSITE" id="PS51725">
    <property type="entry name" value="ABM"/>
    <property type="match status" value="1"/>
</dbReference>
<evidence type="ECO:0000313" key="3">
    <source>
        <dbReference type="EMBL" id="QBK04641.1"/>
    </source>
</evidence>
<dbReference type="EMBL" id="CP031395">
    <property type="protein sequence ID" value="QBK04641.1"/>
    <property type="molecule type" value="Genomic_DNA"/>
</dbReference>